<reference evidence="1 2" key="1">
    <citation type="submission" date="2015-10" db="EMBL/GenBank/DDBJ databases">
        <title>Corynebacteirum lowii and Corynebacterium oculi species nova, derived from human clinical disease and and emended description of Corynebacterium mastiditis.</title>
        <authorList>
            <person name="Bernard K."/>
            <person name="Pacheco A.L."/>
            <person name="Mcdougall C."/>
            <person name="Burtx T."/>
            <person name="Weibe D."/>
            <person name="Tyler S."/>
            <person name="Olson A.B."/>
            <person name="Cnockaert M."/>
            <person name="Eguchi H."/>
            <person name="Kuwahara T."/>
            <person name="Nakayama-Imaohji H."/>
            <person name="Boudewijins M."/>
            <person name="Van Hoecke F."/>
            <person name="Bernier A.-M."/>
            <person name="Vandamme P."/>
        </authorList>
    </citation>
    <scope>NUCLEOTIDE SEQUENCE [LARGE SCALE GENOMIC DNA]</scope>
    <source>
        <strain evidence="1 2">NML 130210</strain>
    </source>
</reference>
<comment type="caution">
    <text evidence="1">The sequence shown here is derived from an EMBL/GenBank/DDBJ whole genome shotgun (WGS) entry which is preliminary data.</text>
</comment>
<gene>
    <name evidence="1" type="ORF">Cocul_00700</name>
</gene>
<dbReference type="AlphaFoldDB" id="A0A0N8W030"/>
<dbReference type="PATRIC" id="fig|1544416.3.peg.701"/>
<dbReference type="Proteomes" id="UP000050517">
    <property type="component" value="Unassembled WGS sequence"/>
</dbReference>
<keyword evidence="2" id="KW-1185">Reference proteome</keyword>
<organism evidence="1 2">
    <name type="scientific">Corynebacterium oculi</name>
    <dbReference type="NCBI Taxonomy" id="1544416"/>
    <lineage>
        <taxon>Bacteria</taxon>
        <taxon>Bacillati</taxon>
        <taxon>Actinomycetota</taxon>
        <taxon>Actinomycetes</taxon>
        <taxon>Mycobacteriales</taxon>
        <taxon>Corynebacteriaceae</taxon>
        <taxon>Corynebacterium</taxon>
    </lineage>
</organism>
<sequence length="237" mass="26851">MTAAHTEHKAPYSYTPGYAESQGLVEQPTFRAIPEFEGVHDVWPRGDRLEAVRQAAREYRERFLQQGTVLGVRSFNIAAAPYPARFAFQGYSVNLNPFISIINRMIIIQYEDFNGVERTLVWEPTVPTGSKNSPFYNKLARFGAKWGGEKLMVKYYNDPDEILPMLGMNNADVDYVSFDHLHVQDGRMIMGARNTPYRPIFPHARLIVHEAELGTFESPASDAARLVRQGRARRGGA</sequence>
<accession>A0A0N8W030</accession>
<dbReference type="EMBL" id="LKST01000001">
    <property type="protein sequence ID" value="KQB85554.1"/>
    <property type="molecule type" value="Genomic_DNA"/>
</dbReference>
<protein>
    <submittedName>
        <fullName evidence="1">Uncharacterized protein</fullName>
    </submittedName>
</protein>
<name>A0A0N8W030_9CORY</name>
<evidence type="ECO:0000313" key="1">
    <source>
        <dbReference type="EMBL" id="KQB85554.1"/>
    </source>
</evidence>
<evidence type="ECO:0000313" key="2">
    <source>
        <dbReference type="Proteomes" id="UP000050517"/>
    </source>
</evidence>
<proteinExistence type="predicted"/>
<dbReference type="STRING" id="1544416.Cocul_00700"/>